<keyword evidence="3 6" id="KW-0812">Transmembrane</keyword>
<dbReference type="PANTHER" id="PTHR23427:SF2">
    <property type="entry name" value="SURFEIT LOCUS PROTEIN 1"/>
    <property type="match status" value="1"/>
</dbReference>
<feature type="transmembrane region" description="Helical" evidence="6">
    <location>
        <begin position="214"/>
        <end position="236"/>
    </location>
</feature>
<evidence type="ECO:0000256" key="7">
    <source>
        <dbReference type="SAM" id="MobiDB-lite"/>
    </source>
</evidence>
<gene>
    <name evidence="8" type="ORF">GCM10011410_25760</name>
</gene>
<evidence type="ECO:0000313" key="9">
    <source>
        <dbReference type="Proteomes" id="UP000641514"/>
    </source>
</evidence>
<organism evidence="8 9">
    <name type="scientific">Hoyosella rhizosphaerae</name>
    <dbReference type="NCBI Taxonomy" id="1755582"/>
    <lineage>
        <taxon>Bacteria</taxon>
        <taxon>Bacillati</taxon>
        <taxon>Actinomycetota</taxon>
        <taxon>Actinomycetes</taxon>
        <taxon>Mycobacteriales</taxon>
        <taxon>Hoyosellaceae</taxon>
        <taxon>Hoyosella</taxon>
    </lineage>
</organism>
<comment type="caution">
    <text evidence="8">The sequence shown here is derived from an EMBL/GenBank/DDBJ whole genome shotgun (WGS) entry which is preliminary data.</text>
</comment>
<name>A0A916UGF1_9ACTN</name>
<dbReference type="InterPro" id="IPR045214">
    <property type="entry name" value="Surf1/Surf4"/>
</dbReference>
<dbReference type="Proteomes" id="UP000641514">
    <property type="component" value="Unassembled WGS sequence"/>
</dbReference>
<feature type="region of interest" description="Disordered" evidence="7">
    <location>
        <begin position="244"/>
        <end position="280"/>
    </location>
</feature>
<protein>
    <recommendedName>
        <fullName evidence="6">SURF1-like protein</fullName>
    </recommendedName>
</protein>
<keyword evidence="9" id="KW-1185">Reference proteome</keyword>
<dbReference type="PROSITE" id="PS50895">
    <property type="entry name" value="SURF1"/>
    <property type="match status" value="1"/>
</dbReference>
<dbReference type="CDD" id="cd06662">
    <property type="entry name" value="SURF1"/>
    <property type="match status" value="1"/>
</dbReference>
<reference evidence="8" key="2">
    <citation type="submission" date="2020-09" db="EMBL/GenBank/DDBJ databases">
        <authorList>
            <person name="Sun Q."/>
            <person name="Zhou Y."/>
        </authorList>
    </citation>
    <scope>NUCLEOTIDE SEQUENCE</scope>
    <source>
        <strain evidence="8">CGMCC 1.15478</strain>
    </source>
</reference>
<evidence type="ECO:0000256" key="3">
    <source>
        <dbReference type="ARBA" id="ARBA00022692"/>
    </source>
</evidence>
<dbReference type="GO" id="GO:0005886">
    <property type="term" value="C:plasma membrane"/>
    <property type="evidence" value="ECO:0007669"/>
    <property type="project" value="UniProtKB-SubCell"/>
</dbReference>
<evidence type="ECO:0000313" key="8">
    <source>
        <dbReference type="EMBL" id="GGC71614.1"/>
    </source>
</evidence>
<comment type="subcellular location">
    <subcellularLocation>
        <location evidence="6">Cell membrane</location>
        <topology evidence="6">Multi-pass membrane protein</topology>
    </subcellularLocation>
    <subcellularLocation>
        <location evidence="1">Membrane</location>
    </subcellularLocation>
</comment>
<accession>A0A916UGF1</accession>
<proteinExistence type="inferred from homology"/>
<reference evidence="8" key="1">
    <citation type="journal article" date="2014" name="Int. J. Syst. Evol. Microbiol.">
        <title>Complete genome sequence of Corynebacterium casei LMG S-19264T (=DSM 44701T), isolated from a smear-ripened cheese.</title>
        <authorList>
            <consortium name="US DOE Joint Genome Institute (JGI-PGF)"/>
            <person name="Walter F."/>
            <person name="Albersmeier A."/>
            <person name="Kalinowski J."/>
            <person name="Ruckert C."/>
        </authorList>
    </citation>
    <scope>NUCLEOTIDE SEQUENCE</scope>
    <source>
        <strain evidence="8">CGMCC 1.15478</strain>
    </source>
</reference>
<feature type="compositionally biased region" description="Basic and acidic residues" evidence="7">
    <location>
        <begin position="244"/>
        <end position="253"/>
    </location>
</feature>
<evidence type="ECO:0000256" key="6">
    <source>
        <dbReference type="RuleBase" id="RU363076"/>
    </source>
</evidence>
<dbReference type="AlphaFoldDB" id="A0A916UGF1"/>
<evidence type="ECO:0000256" key="4">
    <source>
        <dbReference type="ARBA" id="ARBA00022989"/>
    </source>
</evidence>
<sequence length="280" mass="30700">MRRFGFLLRPGWVALVVVVGVFAYLAFTVLAPWQLGKNAETERRNALIEQSVEATPVAVSDVLSENGELHPDMEWRRVTLRGEYLPESEVVVRLRSAESSPAFEVLTPFKVDDATTVLVNRGYVITERGTEVPQFNPAPTGVVELEGRVRVPEGTLGREAIVGDDGITQVYSINLTEISAITGLELPQTYVQLAPEQPGGLGVIGLPQLSSGPFLSYGLQWIAFGIMAPLGLLYFARAELRERRRNKAPKEDSSPSSSEAPPVSPPTAEDRLASRYGKRR</sequence>
<dbReference type="RefSeq" id="WP_188675636.1">
    <property type="nucleotide sequence ID" value="NZ_BMJH01000003.1"/>
</dbReference>
<evidence type="ECO:0000256" key="5">
    <source>
        <dbReference type="ARBA" id="ARBA00023136"/>
    </source>
</evidence>
<feature type="transmembrane region" description="Helical" evidence="6">
    <location>
        <begin position="12"/>
        <end position="35"/>
    </location>
</feature>
<dbReference type="InterPro" id="IPR002994">
    <property type="entry name" value="Surf1/Shy1"/>
</dbReference>
<keyword evidence="5 6" id="KW-0472">Membrane</keyword>
<comment type="similarity">
    <text evidence="2 6">Belongs to the SURF1 family.</text>
</comment>
<evidence type="ECO:0000256" key="2">
    <source>
        <dbReference type="ARBA" id="ARBA00007165"/>
    </source>
</evidence>
<dbReference type="PANTHER" id="PTHR23427">
    <property type="entry name" value="SURFEIT LOCUS PROTEIN"/>
    <property type="match status" value="1"/>
</dbReference>
<keyword evidence="6" id="KW-1003">Cell membrane</keyword>
<dbReference type="EMBL" id="BMJH01000003">
    <property type="protein sequence ID" value="GGC71614.1"/>
    <property type="molecule type" value="Genomic_DNA"/>
</dbReference>
<keyword evidence="4 6" id="KW-1133">Transmembrane helix</keyword>
<evidence type="ECO:0000256" key="1">
    <source>
        <dbReference type="ARBA" id="ARBA00004370"/>
    </source>
</evidence>
<dbReference type="Pfam" id="PF02104">
    <property type="entry name" value="SURF1"/>
    <property type="match status" value="1"/>
</dbReference>